<name>A0A1G4J412_9SACH</name>
<evidence type="ECO:0000313" key="2">
    <source>
        <dbReference type="Proteomes" id="UP000191144"/>
    </source>
</evidence>
<gene>
    <name evidence="1" type="ORF">LAME_0C09626G</name>
</gene>
<sequence>MLPRITQLYFAASIVLVFSLFKPAGALIRFVAAAVWQSIARLSMKNGEKALAAYTAGTGAFGHIWDMVGSCSTANGEPISSWDCAESVISSTFAVGFTLAYRYFTGAWWKRGSELPPAVAAEMYNSIAQLHANVNTTDLYVDSQFFAALGVFNETHEITSYRNTEYPIRPSLGLRKREFDEWPLHFTHVSSHKDLQALIHVKTNITHAVIYPLIQSNATTNKRDGYNGYDEPNGELFLQSYSEGTIANWDDVENWEHWNNDAEVWHEWDTMLEDHNWSVWMGVGKGCVCAHNPAPTQATGCWAAFHRAETGYDSQQDFDDGQWCAQNYNNLCQCD</sequence>
<accession>A0A1G4J412</accession>
<protein>
    <submittedName>
        <fullName evidence="1">LAME_0C09626g1_1</fullName>
    </submittedName>
</protein>
<proteinExistence type="predicted"/>
<dbReference type="Proteomes" id="UP000191144">
    <property type="component" value="Chromosome C"/>
</dbReference>
<keyword evidence="2" id="KW-1185">Reference proteome</keyword>
<organism evidence="1 2">
    <name type="scientific">Lachancea meyersii CBS 8951</name>
    <dbReference type="NCBI Taxonomy" id="1266667"/>
    <lineage>
        <taxon>Eukaryota</taxon>
        <taxon>Fungi</taxon>
        <taxon>Dikarya</taxon>
        <taxon>Ascomycota</taxon>
        <taxon>Saccharomycotina</taxon>
        <taxon>Saccharomycetes</taxon>
        <taxon>Saccharomycetales</taxon>
        <taxon>Saccharomycetaceae</taxon>
        <taxon>Lachancea</taxon>
    </lineage>
</organism>
<reference evidence="2" key="1">
    <citation type="submission" date="2016-03" db="EMBL/GenBank/DDBJ databases">
        <authorList>
            <person name="Devillers Hugo."/>
        </authorList>
    </citation>
    <scope>NUCLEOTIDE SEQUENCE [LARGE SCALE GENOMIC DNA]</scope>
</reference>
<dbReference type="EMBL" id="LT598479">
    <property type="protein sequence ID" value="SCU84484.1"/>
    <property type="molecule type" value="Genomic_DNA"/>
</dbReference>
<evidence type="ECO:0000313" key="1">
    <source>
        <dbReference type="EMBL" id="SCU84484.1"/>
    </source>
</evidence>
<dbReference type="AlphaFoldDB" id="A0A1G4J412"/>